<dbReference type="EMBL" id="JACAQV010000021">
    <property type="protein sequence ID" value="NWF10136.1"/>
    <property type="molecule type" value="Genomic_DNA"/>
</dbReference>
<sequence>MERSFFSVKRAMVIFAFILCAGMLRDAGLIGFWVMFLLALSPSAIFFLWDKYRVSKTNLAQP</sequence>
<reference evidence="2 3" key="1">
    <citation type="submission" date="2020-04" db="EMBL/GenBank/DDBJ databases">
        <title>Molecular characterization of pseudomonads from Agaricus bisporus reveal novel blotch 2 pathogens in Western Europe.</title>
        <authorList>
            <person name="Taparia T."/>
            <person name="Krijger M."/>
            <person name="Haynes E."/>
            <person name="Elpinstone J.G."/>
            <person name="Noble R."/>
            <person name="Van Der Wolf J."/>
        </authorList>
    </citation>
    <scope>NUCLEOTIDE SEQUENCE [LARGE SCALE GENOMIC DNA]</scope>
    <source>
        <strain evidence="2 3">IPO3765</strain>
    </source>
</reference>
<keyword evidence="1" id="KW-0472">Membrane</keyword>
<organism evidence="2 3">
    <name type="scientific">Pseudomonas salomonii</name>
    <dbReference type="NCBI Taxonomy" id="191391"/>
    <lineage>
        <taxon>Bacteria</taxon>
        <taxon>Pseudomonadati</taxon>
        <taxon>Pseudomonadota</taxon>
        <taxon>Gammaproteobacteria</taxon>
        <taxon>Pseudomonadales</taxon>
        <taxon>Pseudomonadaceae</taxon>
        <taxon>Pseudomonas</taxon>
    </lineage>
</organism>
<comment type="caution">
    <text evidence="2">The sequence shown here is derived from an EMBL/GenBank/DDBJ whole genome shotgun (WGS) entry which is preliminary data.</text>
</comment>
<evidence type="ECO:0000313" key="3">
    <source>
        <dbReference type="Proteomes" id="UP000561369"/>
    </source>
</evidence>
<proteinExistence type="predicted"/>
<name>A0A7Y8GHB9_9PSED</name>
<accession>A0A7Y8GHB9</accession>
<protein>
    <submittedName>
        <fullName evidence="2">Uncharacterized protein</fullName>
    </submittedName>
</protein>
<gene>
    <name evidence="2" type="ORF">HX810_20900</name>
</gene>
<keyword evidence="1" id="KW-1133">Transmembrane helix</keyword>
<dbReference type="RefSeq" id="WP_177024688.1">
    <property type="nucleotide sequence ID" value="NZ_JACAQV010000021.1"/>
</dbReference>
<evidence type="ECO:0000256" key="1">
    <source>
        <dbReference type="SAM" id="Phobius"/>
    </source>
</evidence>
<keyword evidence="1" id="KW-0812">Transmembrane</keyword>
<dbReference type="AlphaFoldDB" id="A0A7Y8GHB9"/>
<feature type="transmembrane region" description="Helical" evidence="1">
    <location>
        <begin position="30"/>
        <end position="49"/>
    </location>
</feature>
<evidence type="ECO:0000313" key="2">
    <source>
        <dbReference type="EMBL" id="NWF10136.1"/>
    </source>
</evidence>
<dbReference type="Proteomes" id="UP000561369">
    <property type="component" value="Unassembled WGS sequence"/>
</dbReference>